<dbReference type="SUPFAM" id="SSF55797">
    <property type="entry name" value="PR-1-like"/>
    <property type="match status" value="1"/>
</dbReference>
<protein>
    <recommendedName>
        <fullName evidence="2">SCP domain-containing protein</fullName>
    </recommendedName>
</protein>
<evidence type="ECO:0000313" key="3">
    <source>
        <dbReference type="EMBL" id="ASI92020.1"/>
    </source>
</evidence>
<dbReference type="Pfam" id="PF00188">
    <property type="entry name" value="CAP"/>
    <property type="match status" value="1"/>
</dbReference>
<dbReference type="RefSeq" id="WP_088878056.1">
    <property type="nucleotide sequence ID" value="NZ_CP018309.1"/>
</dbReference>
<accession>A0AAN1FJY0</accession>
<evidence type="ECO:0000313" key="4">
    <source>
        <dbReference type="Proteomes" id="UP000197092"/>
    </source>
</evidence>
<reference evidence="4" key="1">
    <citation type="submission" date="2016-12" db="EMBL/GenBank/DDBJ databases">
        <title>Comparative genomic analysis reveals the diversity, evolution, and environmental adaptation strategies of the genus Vibrio.</title>
        <authorList>
            <person name="Lin H."/>
            <person name="Wang X."/>
            <person name="Zhang X.-H."/>
        </authorList>
    </citation>
    <scope>NUCLEOTIDE SEQUENCE [LARGE SCALE GENOMIC DNA]</scope>
    <source>
        <strain evidence="4">QT6D1</strain>
    </source>
</reference>
<evidence type="ECO:0000256" key="1">
    <source>
        <dbReference type="SAM" id="MobiDB-lite"/>
    </source>
</evidence>
<proteinExistence type="predicted"/>
<organism evidence="3 4">
    <name type="scientific">Vibrio mediterranei</name>
    <dbReference type="NCBI Taxonomy" id="689"/>
    <lineage>
        <taxon>Bacteria</taxon>
        <taxon>Pseudomonadati</taxon>
        <taxon>Pseudomonadota</taxon>
        <taxon>Gammaproteobacteria</taxon>
        <taxon>Vibrionales</taxon>
        <taxon>Vibrionaceae</taxon>
        <taxon>Vibrio</taxon>
    </lineage>
</organism>
<dbReference type="PROSITE" id="PS51257">
    <property type="entry name" value="PROKAR_LIPOPROTEIN"/>
    <property type="match status" value="1"/>
</dbReference>
<dbReference type="EMBL" id="CP018309">
    <property type="protein sequence ID" value="ASI92020.1"/>
    <property type="molecule type" value="Genomic_DNA"/>
</dbReference>
<dbReference type="Gene3D" id="3.40.33.10">
    <property type="entry name" value="CAP"/>
    <property type="match status" value="1"/>
</dbReference>
<dbReference type="InterPro" id="IPR014044">
    <property type="entry name" value="CAP_dom"/>
</dbReference>
<sequence>MKIQHWSAITLLALVISGCGGESSSGNDNGNVQSSNLNQPNKQLPSKLATSKDGSVHQIPINQPDIESTNSKLIFAVEGLIEKGSQVNQYTSISFDDTLPAFTDSDSQKVDITISVPTIIIDNGSSLVDDWHCYQTTNLTAQRKNHHLMVDGMISEYRFDMNTNSCSNDHLSSFVFNNAVIDSTLAFENVGSVVLRDKNNHESNLPTYEFTALAYGKQMRDKFGESWELVQRSSINSVAKGAGVPIFKLDKTTGNISLDLSQVNTDILIDFASLDKTQLLLGSLWGMPGQGIADEKWCHIVNIPEGLTRENIKYQTVISTNCARSTPRYCDSHGSSFSGGNFAAVSPVAWDDITANNAQLNSNEQYRQNKQDHFIVQSSGQNAFVLATKTAIVPVFGYTIPRVDGHINNAGRNSWAGHEGHCQNVMNANFTKVGIGYRTSKSDLSKMSYWTQDFN</sequence>
<dbReference type="KEGG" id="vsh:BSZ05_19535"/>
<feature type="compositionally biased region" description="Polar residues" evidence="1">
    <location>
        <begin position="32"/>
        <end position="53"/>
    </location>
</feature>
<name>A0AAN1FJY0_9VIBR</name>
<dbReference type="AlphaFoldDB" id="A0AAN1FJY0"/>
<dbReference type="Proteomes" id="UP000197092">
    <property type="component" value="Chromosome 2"/>
</dbReference>
<gene>
    <name evidence="3" type="ORF">BSZ05_19535</name>
</gene>
<dbReference type="InterPro" id="IPR035940">
    <property type="entry name" value="CAP_sf"/>
</dbReference>
<feature type="domain" description="SCP" evidence="2">
    <location>
        <begin position="344"/>
        <end position="454"/>
    </location>
</feature>
<evidence type="ECO:0000259" key="2">
    <source>
        <dbReference type="Pfam" id="PF00188"/>
    </source>
</evidence>
<feature type="region of interest" description="Disordered" evidence="1">
    <location>
        <begin position="23"/>
        <end position="54"/>
    </location>
</feature>